<dbReference type="EMBL" id="JBAWTH010000030">
    <property type="protein sequence ID" value="KAL2285524.1"/>
    <property type="molecule type" value="Genomic_DNA"/>
</dbReference>
<reference evidence="8 9" key="1">
    <citation type="submission" date="2024-03" db="EMBL/GenBank/DDBJ databases">
        <title>A high-quality draft genome sequence of Diaporthe vaccinii, a causative agent of upright dieback and viscid rot disease in cranberry plants.</title>
        <authorList>
            <person name="Sarrasin M."/>
            <person name="Lang B.F."/>
            <person name="Burger G."/>
        </authorList>
    </citation>
    <scope>NUCLEOTIDE SEQUENCE [LARGE SCALE GENOMIC DNA]</scope>
    <source>
        <strain evidence="8 9">IS7</strain>
    </source>
</reference>
<dbReference type="PANTHER" id="PTHR24305:SF237">
    <property type="entry name" value="CYTOCHROME P450 MONOOXYGENASE ATNE-RELATED"/>
    <property type="match status" value="1"/>
</dbReference>
<keyword evidence="7" id="KW-0503">Monooxygenase</keyword>
<name>A0ABR4ESV6_9PEZI</name>
<evidence type="ECO:0000256" key="4">
    <source>
        <dbReference type="ARBA" id="ARBA00022723"/>
    </source>
</evidence>
<keyword evidence="3" id="KW-0349">Heme</keyword>
<keyword evidence="9" id="KW-1185">Reference proteome</keyword>
<sequence>MITDYVFRTLASLGTAGLLYVLGVCAYRIWFHPLSKYPGPVLAKLSNLYSAYYAWTGDIHIDMWRCHQKYGDFVRYAPNRLLVNTPSGMKEIYGHSKSFQKSTAYHIMVHRAPSTFTATDRKLHAQKRRTLSQGFSATAIQGFEERILERVKALADQLAPKGLTASKTDNEWSPVHDMSKWASYLAIDVILGIIFGKNVDLVESPDYRFVTKCIEDCNIRTGVLFQARELTTRRFDRWLFKGSISSRNRFIPFISGLLKSRMQSSATKQNDIFSILLDPKGAGVDERSQPSVSELGGECTTLLMAGSETTSTAISATLFYMMRNPKVYEKAAREVREQFSHSESNVRLGAALNSCTYLRACLDESLRLSPPAASAQWRGVLANVIVDGHPVPAGCDVGTSLYAIQRHPAYFDQSSVFRPERWTESNDVSASERAQSAFSPFLLGPRSCVAKPLAVAEAMLTLATLLCRFDLKLAEGPDGEVGCGGRNGAVYGRRNKDEYQLWEHVAAVKYGPLIQFRERKYANSP</sequence>
<evidence type="ECO:0000256" key="2">
    <source>
        <dbReference type="ARBA" id="ARBA00010617"/>
    </source>
</evidence>
<comment type="caution">
    <text evidence="8">The sequence shown here is derived from an EMBL/GenBank/DDBJ whole genome shotgun (WGS) entry which is preliminary data.</text>
</comment>
<proteinExistence type="inferred from homology"/>
<dbReference type="InterPro" id="IPR002401">
    <property type="entry name" value="Cyt_P450_E_grp-I"/>
</dbReference>
<evidence type="ECO:0008006" key="10">
    <source>
        <dbReference type="Google" id="ProtNLM"/>
    </source>
</evidence>
<dbReference type="InterPro" id="IPR001128">
    <property type="entry name" value="Cyt_P450"/>
</dbReference>
<dbReference type="PRINTS" id="PR00463">
    <property type="entry name" value="EP450I"/>
</dbReference>
<comment type="cofactor">
    <cofactor evidence="1">
        <name>heme</name>
        <dbReference type="ChEBI" id="CHEBI:30413"/>
    </cofactor>
</comment>
<dbReference type="CDD" id="cd11061">
    <property type="entry name" value="CYP67-like"/>
    <property type="match status" value="1"/>
</dbReference>
<evidence type="ECO:0000256" key="1">
    <source>
        <dbReference type="ARBA" id="ARBA00001971"/>
    </source>
</evidence>
<comment type="similarity">
    <text evidence="2">Belongs to the cytochrome P450 family.</text>
</comment>
<dbReference type="InterPro" id="IPR050121">
    <property type="entry name" value="Cytochrome_P450_monoxygenase"/>
</dbReference>
<dbReference type="SUPFAM" id="SSF48264">
    <property type="entry name" value="Cytochrome P450"/>
    <property type="match status" value="1"/>
</dbReference>
<dbReference type="Proteomes" id="UP001600888">
    <property type="component" value="Unassembled WGS sequence"/>
</dbReference>
<evidence type="ECO:0000313" key="9">
    <source>
        <dbReference type="Proteomes" id="UP001600888"/>
    </source>
</evidence>
<protein>
    <recommendedName>
        <fullName evidence="10">Benzoate 4-monooxygenase cytochrome P450</fullName>
    </recommendedName>
</protein>
<evidence type="ECO:0000256" key="5">
    <source>
        <dbReference type="ARBA" id="ARBA00023002"/>
    </source>
</evidence>
<evidence type="ECO:0000256" key="7">
    <source>
        <dbReference type="ARBA" id="ARBA00023033"/>
    </source>
</evidence>
<accession>A0ABR4ESV6</accession>
<evidence type="ECO:0000256" key="6">
    <source>
        <dbReference type="ARBA" id="ARBA00023004"/>
    </source>
</evidence>
<keyword evidence="6" id="KW-0408">Iron</keyword>
<dbReference type="PRINTS" id="PR00385">
    <property type="entry name" value="P450"/>
</dbReference>
<dbReference type="PANTHER" id="PTHR24305">
    <property type="entry name" value="CYTOCHROME P450"/>
    <property type="match status" value="1"/>
</dbReference>
<gene>
    <name evidence="8" type="ORF">FJTKL_08174</name>
</gene>
<keyword evidence="5" id="KW-0560">Oxidoreductase</keyword>
<dbReference type="Gene3D" id="1.10.630.10">
    <property type="entry name" value="Cytochrome P450"/>
    <property type="match status" value="1"/>
</dbReference>
<dbReference type="Pfam" id="PF00067">
    <property type="entry name" value="p450"/>
    <property type="match status" value="1"/>
</dbReference>
<keyword evidence="4" id="KW-0479">Metal-binding</keyword>
<dbReference type="InterPro" id="IPR036396">
    <property type="entry name" value="Cyt_P450_sf"/>
</dbReference>
<evidence type="ECO:0000256" key="3">
    <source>
        <dbReference type="ARBA" id="ARBA00022617"/>
    </source>
</evidence>
<evidence type="ECO:0000313" key="8">
    <source>
        <dbReference type="EMBL" id="KAL2285524.1"/>
    </source>
</evidence>
<organism evidence="8 9">
    <name type="scientific">Diaporthe vaccinii</name>
    <dbReference type="NCBI Taxonomy" id="105482"/>
    <lineage>
        <taxon>Eukaryota</taxon>
        <taxon>Fungi</taxon>
        <taxon>Dikarya</taxon>
        <taxon>Ascomycota</taxon>
        <taxon>Pezizomycotina</taxon>
        <taxon>Sordariomycetes</taxon>
        <taxon>Sordariomycetidae</taxon>
        <taxon>Diaporthales</taxon>
        <taxon>Diaporthaceae</taxon>
        <taxon>Diaporthe</taxon>
        <taxon>Diaporthe eres species complex</taxon>
    </lineage>
</organism>